<dbReference type="AlphaFoldDB" id="A0A9X2N999"/>
<protein>
    <submittedName>
        <fullName evidence="1">Uncharacterized protein</fullName>
    </submittedName>
</protein>
<dbReference type="RefSeq" id="WP_257919547.1">
    <property type="nucleotide sequence ID" value="NZ_JAMXQV010000003.1"/>
</dbReference>
<evidence type="ECO:0000313" key="2">
    <source>
        <dbReference type="Proteomes" id="UP001144096"/>
    </source>
</evidence>
<keyword evidence="2" id="KW-1185">Reference proteome</keyword>
<evidence type="ECO:0000313" key="1">
    <source>
        <dbReference type="EMBL" id="MCR6482931.1"/>
    </source>
</evidence>
<reference evidence="1" key="1">
    <citation type="submission" date="2022-06" db="EMBL/GenBank/DDBJ databases">
        <title>Amycolatopsis iheyaensis sp. nov., a new species of the genus Amycolatopsis isolated from soil in Iheya island, Japan.</title>
        <authorList>
            <person name="Ngamcharungchit C."/>
            <person name="Kanto H."/>
            <person name="Take A."/>
            <person name="Intra B."/>
            <person name="Matsumoto A."/>
            <person name="Panbangred W."/>
            <person name="Inahashi Y."/>
        </authorList>
    </citation>
    <scope>NUCLEOTIDE SEQUENCE</scope>
    <source>
        <strain evidence="1">OK19-0408</strain>
    </source>
</reference>
<name>A0A9X2N999_9PSEU</name>
<dbReference type="Proteomes" id="UP001144096">
    <property type="component" value="Unassembled WGS sequence"/>
</dbReference>
<accession>A0A9X2N999</accession>
<dbReference type="EMBL" id="JAMXQV010000003">
    <property type="protein sequence ID" value="MCR6482931.1"/>
    <property type="molecule type" value="Genomic_DNA"/>
</dbReference>
<gene>
    <name evidence="1" type="ORF">M8542_08875</name>
</gene>
<organism evidence="1 2">
    <name type="scientific">Amycolatopsis iheyensis</name>
    <dbReference type="NCBI Taxonomy" id="2945988"/>
    <lineage>
        <taxon>Bacteria</taxon>
        <taxon>Bacillati</taxon>
        <taxon>Actinomycetota</taxon>
        <taxon>Actinomycetes</taxon>
        <taxon>Pseudonocardiales</taxon>
        <taxon>Pseudonocardiaceae</taxon>
        <taxon>Amycolatopsis</taxon>
    </lineage>
</organism>
<sequence>MALAFALHSCAAAPPEPGLDTVVTTFTDEMSPDQPYRAPTTAERRSAAAGFAALLDCRDPAGLEALGFSVRDGVDPATGRPYTIAVDVPGTERAWGLYVIDRSARPSLAVEVPHPAFDLRTELFGVDLFRRVPGSVLLVAGAHRKAGDGTADVAHEPGSVFHAVAAELAGRGLAQVQLHGFHDENLPTTDIVLSSGVAPPGTAAPRTAARLTAAGFAVCRAWAQRCGDLEGTTNAQGATAAADNSVFLHVELSRTVRDSPERRADVVRALAEAVP</sequence>
<proteinExistence type="predicted"/>
<comment type="caution">
    <text evidence="1">The sequence shown here is derived from an EMBL/GenBank/DDBJ whole genome shotgun (WGS) entry which is preliminary data.</text>
</comment>